<reference evidence="4" key="1">
    <citation type="submission" date="2020-06" db="EMBL/GenBank/DDBJ databases">
        <title>Draft genomic sequecing of Geomonas sp. Red745.</title>
        <authorList>
            <person name="Itoh H."/>
            <person name="Xu Z.X."/>
            <person name="Ushijima N."/>
            <person name="Masuda Y."/>
            <person name="Shiratori Y."/>
            <person name="Senoo K."/>
        </authorList>
    </citation>
    <scope>NUCLEOTIDE SEQUENCE [LARGE SCALE GENOMIC DNA]</scope>
    <source>
        <strain evidence="4">Red745</strain>
    </source>
</reference>
<feature type="region of interest" description="Disordered" evidence="1">
    <location>
        <begin position="349"/>
        <end position="415"/>
    </location>
</feature>
<evidence type="ECO:0000313" key="3">
    <source>
        <dbReference type="EMBL" id="GFO67743.1"/>
    </source>
</evidence>
<comment type="caution">
    <text evidence="3">The sequence shown here is derived from an EMBL/GenBank/DDBJ whole genome shotgun (WGS) entry which is preliminary data.</text>
</comment>
<feature type="compositionally biased region" description="Low complexity" evidence="1">
    <location>
        <begin position="369"/>
        <end position="388"/>
    </location>
</feature>
<dbReference type="Proteomes" id="UP000587586">
    <property type="component" value="Unassembled WGS sequence"/>
</dbReference>
<gene>
    <name evidence="3" type="ORF">GMLC_13220</name>
</gene>
<feature type="compositionally biased region" description="Pro residues" evidence="1">
    <location>
        <begin position="389"/>
        <end position="408"/>
    </location>
</feature>
<feature type="compositionally biased region" description="Pro residues" evidence="1">
    <location>
        <begin position="204"/>
        <end position="213"/>
    </location>
</feature>
<feature type="compositionally biased region" description="Low complexity" evidence="1">
    <location>
        <begin position="351"/>
        <end position="360"/>
    </location>
</feature>
<feature type="transmembrane region" description="Helical" evidence="2">
    <location>
        <begin position="322"/>
        <end position="342"/>
    </location>
</feature>
<feature type="compositionally biased region" description="Basic and acidic residues" evidence="1">
    <location>
        <begin position="289"/>
        <end position="303"/>
    </location>
</feature>
<accession>A0A6V8N899</accession>
<keyword evidence="2" id="KW-0812">Transmembrane</keyword>
<organism evidence="3 4">
    <name type="scientific">Geomonas limicola</name>
    <dbReference type="NCBI Taxonomy" id="2740186"/>
    <lineage>
        <taxon>Bacteria</taxon>
        <taxon>Pseudomonadati</taxon>
        <taxon>Thermodesulfobacteriota</taxon>
        <taxon>Desulfuromonadia</taxon>
        <taxon>Geobacterales</taxon>
        <taxon>Geobacteraceae</taxon>
        <taxon>Geomonas</taxon>
    </lineage>
</organism>
<feature type="compositionally biased region" description="Low complexity" evidence="1">
    <location>
        <begin position="184"/>
        <end position="203"/>
    </location>
</feature>
<keyword evidence="4" id="KW-1185">Reference proteome</keyword>
<name>A0A6V8N899_9BACT</name>
<protein>
    <submittedName>
        <fullName evidence="3">Uncharacterized protein</fullName>
    </submittedName>
</protein>
<feature type="region of interest" description="Disordered" evidence="1">
    <location>
        <begin position="281"/>
        <end position="303"/>
    </location>
</feature>
<sequence length="553" mass="58760">MKHVLLISDTPRVQQVFESLEAQGLLQLKTAVTLNQADQEIAAAAPQLAFVQGRISGFSRDIIVRHLKKVLPKDAALVLLAGSFEEMDQAFQHQETFVDVALEDQALADVVRQVLEGSYQPQRPVPAKPAASEPVETEPAEAKPSETEPVEAVPAEPEPEAEPERDEPQAEVVQTGVETPQAPPAEAGPAAESAPAEPSAEAAPPEPQAPPEPESLEQHQFVPQFEPFSESHPVQLSGQSAEKTAQLASFAALMDEAQKEAAGPEGSLNIEERIVLGAHKKAPEAAAAHSERPQQEHGAGERLIGEPLADALRRAKKEKRPLWIPVALVLALILVPLFSYLAGKKTAPKEPALAPLSSARPAKEKKKTVPAAPAAPRVAEAPLAAPAAKPQPAPAPKLQPAPPQPVPAPAAVKAQPQAVVAPPPVAAPTAGTAANGQKALPALLGQTKPDPEYAKNHPGWQRFVGTSAEYKVFREGERYKALQVLTLHGETLPEPLLTRALKEFGGTEKYRVGTGGVKGKYLVQQGDAGGGVALTVYRNKSDRSLKAFVIYYR</sequence>
<evidence type="ECO:0000256" key="2">
    <source>
        <dbReference type="SAM" id="Phobius"/>
    </source>
</evidence>
<proteinExistence type="predicted"/>
<dbReference type="RefSeq" id="WP_183360265.1">
    <property type="nucleotide sequence ID" value="NZ_BLXZ01000002.1"/>
</dbReference>
<dbReference type="EMBL" id="BLXZ01000002">
    <property type="protein sequence ID" value="GFO67743.1"/>
    <property type="molecule type" value="Genomic_DNA"/>
</dbReference>
<evidence type="ECO:0000313" key="4">
    <source>
        <dbReference type="Proteomes" id="UP000587586"/>
    </source>
</evidence>
<evidence type="ECO:0000256" key="1">
    <source>
        <dbReference type="SAM" id="MobiDB-lite"/>
    </source>
</evidence>
<keyword evidence="2" id="KW-1133">Transmembrane helix</keyword>
<keyword evidence="2" id="KW-0472">Membrane</keyword>
<feature type="region of interest" description="Disordered" evidence="1">
    <location>
        <begin position="120"/>
        <end position="217"/>
    </location>
</feature>
<dbReference type="AlphaFoldDB" id="A0A6V8N899"/>